<feature type="transmembrane region" description="Helical" evidence="7">
    <location>
        <begin position="6"/>
        <end position="25"/>
    </location>
</feature>
<feature type="transmembrane region" description="Helical" evidence="7">
    <location>
        <begin position="259"/>
        <end position="280"/>
    </location>
</feature>
<feature type="transmembrane region" description="Helical" evidence="7">
    <location>
        <begin position="231"/>
        <end position="253"/>
    </location>
</feature>
<keyword evidence="5 7" id="KW-1133">Transmembrane helix</keyword>
<dbReference type="GO" id="GO:0055085">
    <property type="term" value="P:transmembrane transport"/>
    <property type="evidence" value="ECO:0007669"/>
    <property type="project" value="InterPro"/>
</dbReference>
<evidence type="ECO:0000256" key="7">
    <source>
        <dbReference type="SAM" id="Phobius"/>
    </source>
</evidence>
<dbReference type="PANTHER" id="PTHR36838:SF1">
    <property type="entry name" value="SLR1864 PROTEIN"/>
    <property type="match status" value="1"/>
</dbReference>
<evidence type="ECO:0000313" key="8">
    <source>
        <dbReference type="EMBL" id="BEH03364.1"/>
    </source>
</evidence>
<organism evidence="8 9">
    <name type="scientific">Brooklawnia propionicigenes</name>
    <dbReference type="NCBI Taxonomy" id="3041175"/>
    <lineage>
        <taxon>Bacteria</taxon>
        <taxon>Bacillati</taxon>
        <taxon>Actinomycetota</taxon>
        <taxon>Actinomycetes</taxon>
        <taxon>Propionibacteriales</taxon>
        <taxon>Propionibacteriaceae</taxon>
        <taxon>Brooklawnia</taxon>
    </lineage>
</organism>
<accession>A0AAN0KFF3</accession>
<keyword evidence="9" id="KW-1185">Reference proteome</keyword>
<dbReference type="Proteomes" id="UP001431656">
    <property type="component" value="Chromosome"/>
</dbReference>
<feature type="transmembrane region" description="Helical" evidence="7">
    <location>
        <begin position="172"/>
        <end position="193"/>
    </location>
</feature>
<keyword evidence="2" id="KW-0813">Transport</keyword>
<dbReference type="InterPro" id="IPR004776">
    <property type="entry name" value="Mem_transp_PIN-like"/>
</dbReference>
<evidence type="ECO:0000256" key="2">
    <source>
        <dbReference type="ARBA" id="ARBA00022448"/>
    </source>
</evidence>
<feature type="transmembrane region" description="Helical" evidence="7">
    <location>
        <begin position="67"/>
        <end position="86"/>
    </location>
</feature>
<feature type="transmembrane region" description="Helical" evidence="7">
    <location>
        <begin position="126"/>
        <end position="151"/>
    </location>
</feature>
<evidence type="ECO:0000256" key="5">
    <source>
        <dbReference type="ARBA" id="ARBA00022989"/>
    </source>
</evidence>
<dbReference type="Pfam" id="PF03547">
    <property type="entry name" value="Mem_trans"/>
    <property type="match status" value="1"/>
</dbReference>
<evidence type="ECO:0000256" key="4">
    <source>
        <dbReference type="ARBA" id="ARBA00022692"/>
    </source>
</evidence>
<evidence type="ECO:0000256" key="1">
    <source>
        <dbReference type="ARBA" id="ARBA00004141"/>
    </source>
</evidence>
<dbReference type="PANTHER" id="PTHR36838">
    <property type="entry name" value="AUXIN EFFLUX CARRIER FAMILY PROTEIN"/>
    <property type="match status" value="1"/>
</dbReference>
<keyword evidence="6 7" id="KW-0472">Membrane</keyword>
<evidence type="ECO:0000256" key="6">
    <source>
        <dbReference type="ARBA" id="ARBA00023136"/>
    </source>
</evidence>
<dbReference type="AlphaFoldDB" id="A0AAN0KFF3"/>
<name>A0AAN0KFF3_9ACTN</name>
<gene>
    <name evidence="8" type="ORF">brsh051_26450</name>
</gene>
<keyword evidence="3" id="KW-1003">Cell membrane</keyword>
<reference evidence="8" key="1">
    <citation type="journal article" date="2024" name="Int. J. Syst. Evol. Microbiol.">
        <title>Brooklawnia propionicigenes sp. nov., a facultatively anaerobic, propionate-producing bacterium isolated from a methanogenic reactor treating waste from cattle farms.</title>
        <authorList>
            <person name="Akita Y."/>
            <person name="Ueki A."/>
            <person name="Tonouchi A."/>
            <person name="Sugawara Y."/>
            <person name="Honma S."/>
            <person name="Kaku N."/>
            <person name="Ueki K."/>
        </authorList>
    </citation>
    <scope>NUCLEOTIDE SEQUENCE</scope>
    <source>
        <strain evidence="8">SH051</strain>
    </source>
</reference>
<dbReference type="GO" id="GO:0016020">
    <property type="term" value="C:membrane"/>
    <property type="evidence" value="ECO:0007669"/>
    <property type="project" value="UniProtKB-SubCell"/>
</dbReference>
<feature type="transmembrane region" description="Helical" evidence="7">
    <location>
        <begin position="37"/>
        <end position="55"/>
    </location>
</feature>
<feature type="transmembrane region" description="Helical" evidence="7">
    <location>
        <begin position="292"/>
        <end position="313"/>
    </location>
</feature>
<protein>
    <submittedName>
        <fullName evidence="8">AEC family transporter</fullName>
    </submittedName>
</protein>
<proteinExistence type="predicted"/>
<evidence type="ECO:0000313" key="9">
    <source>
        <dbReference type="Proteomes" id="UP001431656"/>
    </source>
</evidence>
<comment type="subcellular location">
    <subcellularLocation>
        <location evidence="1">Membrane</location>
        <topology evidence="1">Multi-pass membrane protein</topology>
    </subcellularLocation>
</comment>
<dbReference type="KEGG" id="broo:brsh051_26450"/>
<evidence type="ECO:0000256" key="3">
    <source>
        <dbReference type="ARBA" id="ARBA00022475"/>
    </source>
</evidence>
<sequence>MASVEDVLSGFFTIWFVIGIGWLLAQFRVLDAHSQRVLSQVSFWVGLPALLFGSLRRAELGRIFSQNVIVSLLAIFITLAIYLLLASTVWQRGAGHKVIGGFASCYVNANNMGLPIAAYVLHDTSWVAPILLIQVVFLQPVGLSILDALSARRNGQKTSAVRNITLPFRNPMTIGVIAGLLVNLTGVGLPELMTSTIDLVGGIAVPAMLIAFGVSLRAGPLPGYGNLGETITVSVLKVLVQPLLAFALARFVFGLDPATTLAVTVMAGLPTAQNVFIFAMRGEESVQLARDAIFITSFASIPAVTGLAALVHLI</sequence>
<dbReference type="EMBL" id="AP028056">
    <property type="protein sequence ID" value="BEH03364.1"/>
    <property type="molecule type" value="Genomic_DNA"/>
</dbReference>
<keyword evidence="4 7" id="KW-0812">Transmembrane</keyword>
<feature type="transmembrane region" description="Helical" evidence="7">
    <location>
        <begin position="199"/>
        <end position="219"/>
    </location>
</feature>